<proteinExistence type="predicted"/>
<evidence type="ECO:0000313" key="1">
    <source>
        <dbReference type="EMBL" id="MCW9712909.1"/>
    </source>
</evidence>
<dbReference type="Proteomes" id="UP001207337">
    <property type="component" value="Unassembled WGS sequence"/>
</dbReference>
<protein>
    <recommendedName>
        <fullName evidence="3">Integrase core domain-containing protein</fullName>
    </recommendedName>
</protein>
<dbReference type="RefSeq" id="WP_265789241.1">
    <property type="nucleotide sequence ID" value="NZ_BAABRS010000002.1"/>
</dbReference>
<keyword evidence="2" id="KW-1185">Reference proteome</keyword>
<dbReference type="EMBL" id="JAJNDC010000002">
    <property type="protein sequence ID" value="MCW9712909.1"/>
    <property type="molecule type" value="Genomic_DNA"/>
</dbReference>
<accession>A0ABT3PYH1</accession>
<reference evidence="1 2" key="1">
    <citation type="submission" date="2021-11" db="EMBL/GenBank/DDBJ databases">
        <title>Aliifidinibius sp. nov., a new bacterium isolated from saline soil.</title>
        <authorList>
            <person name="Galisteo C."/>
            <person name="De La Haba R."/>
            <person name="Sanchez-Porro C."/>
            <person name="Ventosa A."/>
        </authorList>
    </citation>
    <scope>NUCLEOTIDE SEQUENCE [LARGE SCALE GENOMIC DNA]</scope>
    <source>
        <strain evidence="1 2">KACC 190600</strain>
    </source>
</reference>
<gene>
    <name evidence="1" type="ORF">LQ318_08330</name>
</gene>
<name>A0ABT3PYH1_9BACT</name>
<evidence type="ECO:0008006" key="3">
    <source>
        <dbReference type="Google" id="ProtNLM"/>
    </source>
</evidence>
<evidence type="ECO:0000313" key="2">
    <source>
        <dbReference type="Proteomes" id="UP001207337"/>
    </source>
</evidence>
<comment type="caution">
    <text evidence="1">The sequence shown here is derived from an EMBL/GenBank/DDBJ whole genome shotgun (WGS) entry which is preliminary data.</text>
</comment>
<sequence length="50" mass="5735">MTRASTAPGYVYGTDEDIRGFIDLHVKVYDQRSYPLANGNVDRSFRQLLK</sequence>
<organism evidence="1 2">
    <name type="scientific">Fodinibius salicampi</name>
    <dbReference type="NCBI Taxonomy" id="1920655"/>
    <lineage>
        <taxon>Bacteria</taxon>
        <taxon>Pseudomonadati</taxon>
        <taxon>Balneolota</taxon>
        <taxon>Balneolia</taxon>
        <taxon>Balneolales</taxon>
        <taxon>Balneolaceae</taxon>
        <taxon>Fodinibius</taxon>
    </lineage>
</organism>